<evidence type="ECO:0000313" key="3">
    <source>
        <dbReference type="Proteomes" id="UP000479710"/>
    </source>
</evidence>
<sequence length="79" mass="8515">MQKPNGPRPTSYLAEISVGPRRPIKRCEDQDHPDTVDPKPKPFFLASSRSLSPHLAAVAASSHVRRAHLHAAGSGHACV</sequence>
<protein>
    <submittedName>
        <fullName evidence="2">Uncharacterized protein</fullName>
    </submittedName>
</protein>
<dbReference type="EMBL" id="SPHZ02000005">
    <property type="protein sequence ID" value="KAF0920991.1"/>
    <property type="molecule type" value="Genomic_DNA"/>
</dbReference>
<dbReference type="Proteomes" id="UP000479710">
    <property type="component" value="Unassembled WGS sequence"/>
</dbReference>
<feature type="compositionally biased region" description="Basic and acidic residues" evidence="1">
    <location>
        <begin position="25"/>
        <end position="38"/>
    </location>
</feature>
<proteinExistence type="predicted"/>
<feature type="region of interest" description="Disordered" evidence="1">
    <location>
        <begin position="1"/>
        <end position="38"/>
    </location>
</feature>
<comment type="caution">
    <text evidence="2">The sequence shown here is derived from an EMBL/GenBank/DDBJ whole genome shotgun (WGS) entry which is preliminary data.</text>
</comment>
<organism evidence="2 3">
    <name type="scientific">Oryza meyeriana var. granulata</name>
    <dbReference type="NCBI Taxonomy" id="110450"/>
    <lineage>
        <taxon>Eukaryota</taxon>
        <taxon>Viridiplantae</taxon>
        <taxon>Streptophyta</taxon>
        <taxon>Embryophyta</taxon>
        <taxon>Tracheophyta</taxon>
        <taxon>Spermatophyta</taxon>
        <taxon>Magnoliopsida</taxon>
        <taxon>Liliopsida</taxon>
        <taxon>Poales</taxon>
        <taxon>Poaceae</taxon>
        <taxon>BOP clade</taxon>
        <taxon>Oryzoideae</taxon>
        <taxon>Oryzeae</taxon>
        <taxon>Oryzinae</taxon>
        <taxon>Oryza</taxon>
        <taxon>Oryza meyeriana</taxon>
    </lineage>
</organism>
<accession>A0A6G1E8K1</accession>
<evidence type="ECO:0000313" key="2">
    <source>
        <dbReference type="EMBL" id="KAF0920991.1"/>
    </source>
</evidence>
<dbReference type="AlphaFoldDB" id="A0A6G1E8K1"/>
<keyword evidence="3" id="KW-1185">Reference proteome</keyword>
<reference evidence="2 3" key="1">
    <citation type="submission" date="2019-11" db="EMBL/GenBank/DDBJ databases">
        <title>Whole genome sequence of Oryza granulata.</title>
        <authorList>
            <person name="Li W."/>
        </authorList>
    </citation>
    <scope>NUCLEOTIDE SEQUENCE [LARGE SCALE GENOMIC DNA]</scope>
    <source>
        <strain evidence="3">cv. Menghai</strain>
        <tissue evidence="2">Leaf</tissue>
    </source>
</reference>
<name>A0A6G1E8K1_9ORYZ</name>
<evidence type="ECO:0000256" key="1">
    <source>
        <dbReference type="SAM" id="MobiDB-lite"/>
    </source>
</evidence>
<gene>
    <name evidence="2" type="ORF">E2562_037906</name>
</gene>